<evidence type="ECO:0000313" key="2">
    <source>
        <dbReference type="EMBL" id="TNN51887.1"/>
    </source>
</evidence>
<protein>
    <submittedName>
        <fullName evidence="2">Uncharacterized protein</fullName>
    </submittedName>
</protein>
<evidence type="ECO:0000256" key="1">
    <source>
        <dbReference type="SAM" id="MobiDB-lite"/>
    </source>
</evidence>
<dbReference type="AlphaFoldDB" id="A0A4Z2GEF0"/>
<name>A0A4Z2GEF0_9TELE</name>
<dbReference type="EMBL" id="SRLO01000567">
    <property type="protein sequence ID" value="TNN51887.1"/>
    <property type="molecule type" value="Genomic_DNA"/>
</dbReference>
<dbReference type="Proteomes" id="UP000314294">
    <property type="component" value="Unassembled WGS sequence"/>
</dbReference>
<organism evidence="2 3">
    <name type="scientific">Liparis tanakae</name>
    <name type="common">Tanaka's snailfish</name>
    <dbReference type="NCBI Taxonomy" id="230148"/>
    <lineage>
        <taxon>Eukaryota</taxon>
        <taxon>Metazoa</taxon>
        <taxon>Chordata</taxon>
        <taxon>Craniata</taxon>
        <taxon>Vertebrata</taxon>
        <taxon>Euteleostomi</taxon>
        <taxon>Actinopterygii</taxon>
        <taxon>Neopterygii</taxon>
        <taxon>Teleostei</taxon>
        <taxon>Neoteleostei</taxon>
        <taxon>Acanthomorphata</taxon>
        <taxon>Eupercaria</taxon>
        <taxon>Perciformes</taxon>
        <taxon>Cottioidei</taxon>
        <taxon>Cottales</taxon>
        <taxon>Liparidae</taxon>
        <taxon>Liparis</taxon>
    </lineage>
</organism>
<accession>A0A4Z2GEF0</accession>
<proteinExistence type="predicted"/>
<reference evidence="2 3" key="1">
    <citation type="submission" date="2019-03" db="EMBL/GenBank/DDBJ databases">
        <title>First draft genome of Liparis tanakae, snailfish: a comprehensive survey of snailfish specific genes.</title>
        <authorList>
            <person name="Kim W."/>
            <person name="Song I."/>
            <person name="Jeong J.-H."/>
            <person name="Kim D."/>
            <person name="Kim S."/>
            <person name="Ryu S."/>
            <person name="Song J.Y."/>
            <person name="Lee S.K."/>
        </authorList>
    </citation>
    <scope>NUCLEOTIDE SEQUENCE [LARGE SCALE GENOMIC DNA]</scope>
    <source>
        <tissue evidence="2">Muscle</tissue>
    </source>
</reference>
<keyword evidence="3" id="KW-1185">Reference proteome</keyword>
<feature type="region of interest" description="Disordered" evidence="1">
    <location>
        <begin position="99"/>
        <end position="138"/>
    </location>
</feature>
<evidence type="ECO:0000313" key="3">
    <source>
        <dbReference type="Proteomes" id="UP000314294"/>
    </source>
</evidence>
<gene>
    <name evidence="2" type="ORF">EYF80_037913</name>
</gene>
<feature type="compositionally biased region" description="Low complexity" evidence="1">
    <location>
        <begin position="101"/>
        <end position="111"/>
    </location>
</feature>
<feature type="compositionally biased region" description="Basic and acidic residues" evidence="1">
    <location>
        <begin position="112"/>
        <end position="121"/>
    </location>
</feature>
<comment type="caution">
    <text evidence="2">The sequence shown here is derived from an EMBL/GenBank/DDBJ whole genome shotgun (WGS) entry which is preliminary data.</text>
</comment>
<sequence length="138" mass="15444">MYHTSHRKRWLQMDNGRKLRTREVIRVQRMIDSLATTFRRSRSALRPSTSDMQACVRQHSVWKLCVSVSSSSSGLLYSAPIRLQAPLSTLACVNSSWENVSASDASTSRSSPLDERPRPERSTPAISRASLRASANPV</sequence>